<protein>
    <recommendedName>
        <fullName evidence="3">DUF2817 domain-containing protein</fullName>
    </recommendedName>
</protein>
<evidence type="ECO:0000313" key="2">
    <source>
        <dbReference type="Proteomes" id="UP000076400"/>
    </source>
</evidence>
<keyword evidence="2" id="KW-1185">Reference proteome</keyword>
<evidence type="ECO:0000313" key="1">
    <source>
        <dbReference type="EMBL" id="KZC97413.1"/>
    </source>
</evidence>
<reference evidence="1 2" key="1">
    <citation type="submission" date="2015-12" db="EMBL/GenBank/DDBJ databases">
        <title>Genome sequence of Oceanibaculum pacificum MCCC 1A02656.</title>
        <authorList>
            <person name="Lu L."/>
            <person name="Lai Q."/>
            <person name="Shao Z."/>
            <person name="Qian P."/>
        </authorList>
    </citation>
    <scope>NUCLEOTIDE SEQUENCE [LARGE SCALE GENOMIC DNA]</scope>
    <source>
        <strain evidence="1 2">MCCC 1A02656</strain>
    </source>
</reference>
<dbReference type="STRING" id="580166.AUP43_15205"/>
<dbReference type="InterPro" id="IPR021259">
    <property type="entry name" value="DUF2817"/>
</dbReference>
<dbReference type="RefSeq" id="WP_067560357.1">
    <property type="nucleotide sequence ID" value="NZ_LPXN01000179.1"/>
</dbReference>
<proteinExistence type="predicted"/>
<sequence>MDVINYFSADYQAARAKFLEAASQAGLTVENHQNPMKGPDGGALFTDVAIWGDPKAERVLLANSATHGAEGFCGSGAMVGWLRSGAWRAVPKNVKVVLVHAINPYGFAWLRRVNEDNVDLNRNFVDHNAGYPENPDYDALHPVIFPESWGPDSMTKMQTAFDAYKAKHGAFALQKAISQGQYGHADGVFHGGNKPTWSNLTFRRILENHVLGAKHVGFIDYHTGLGQYGAADLIASGERGSPELERCFAWYQNGVSSSALGNSTSPSLFGVIKTAVVDILQDAQVTSMTAEYGTYSVPTVMGAVIADNWVHLRGDLDSPQGKEIKAQTRKAFYPDEDDWKELVYLRSRQIMQRAVNGLATA</sequence>
<dbReference type="SUPFAM" id="SSF53187">
    <property type="entry name" value="Zn-dependent exopeptidases"/>
    <property type="match status" value="1"/>
</dbReference>
<gene>
    <name evidence="1" type="ORF">AUP43_15205</name>
</gene>
<dbReference type="Pfam" id="PF10994">
    <property type="entry name" value="DUF2817"/>
    <property type="match status" value="1"/>
</dbReference>
<name>A0A154V7S6_9PROT</name>
<organism evidence="1 2">
    <name type="scientific">Oceanibaculum pacificum</name>
    <dbReference type="NCBI Taxonomy" id="580166"/>
    <lineage>
        <taxon>Bacteria</taxon>
        <taxon>Pseudomonadati</taxon>
        <taxon>Pseudomonadota</taxon>
        <taxon>Alphaproteobacteria</taxon>
        <taxon>Rhodospirillales</taxon>
        <taxon>Oceanibaculaceae</taxon>
        <taxon>Oceanibaculum</taxon>
    </lineage>
</organism>
<dbReference type="Gene3D" id="3.40.630.10">
    <property type="entry name" value="Zn peptidases"/>
    <property type="match status" value="1"/>
</dbReference>
<dbReference type="AlphaFoldDB" id="A0A154V7S6"/>
<dbReference type="CDD" id="cd06233">
    <property type="entry name" value="M14-like"/>
    <property type="match status" value="1"/>
</dbReference>
<dbReference type="Proteomes" id="UP000076400">
    <property type="component" value="Unassembled WGS sequence"/>
</dbReference>
<comment type="caution">
    <text evidence="1">The sequence shown here is derived from an EMBL/GenBank/DDBJ whole genome shotgun (WGS) entry which is preliminary data.</text>
</comment>
<accession>A0A154V7S6</accession>
<evidence type="ECO:0008006" key="3">
    <source>
        <dbReference type="Google" id="ProtNLM"/>
    </source>
</evidence>
<dbReference type="EMBL" id="LPXN01000179">
    <property type="protein sequence ID" value="KZC97413.1"/>
    <property type="molecule type" value="Genomic_DNA"/>
</dbReference>